<dbReference type="PIRSF" id="PIRSF031780">
    <property type="entry name" value="UCP031780"/>
    <property type="match status" value="1"/>
</dbReference>
<dbReference type="Proteomes" id="UP001595607">
    <property type="component" value="Unassembled WGS sequence"/>
</dbReference>
<keyword evidence="2" id="KW-1185">Reference proteome</keyword>
<dbReference type="Pfam" id="PF07345">
    <property type="entry name" value="ATPaseInh_sub_z"/>
    <property type="match status" value="1"/>
</dbReference>
<accession>A0ABV7MAT9</accession>
<comment type="caution">
    <text evidence="1">The sequence shown here is derived from an EMBL/GenBank/DDBJ whole genome shotgun (WGS) entry which is preliminary data.</text>
</comment>
<evidence type="ECO:0000313" key="1">
    <source>
        <dbReference type="EMBL" id="MFC3302579.1"/>
    </source>
</evidence>
<dbReference type="Gene3D" id="1.10.790.20">
    <property type="entry name" value="Domain of unknown function DUF1476"/>
    <property type="match status" value="1"/>
</dbReference>
<dbReference type="RefSeq" id="WP_189570950.1">
    <property type="nucleotide sequence ID" value="NZ_BMXU01000001.1"/>
</dbReference>
<gene>
    <name evidence="1" type="ORF">ACFONP_07520</name>
</gene>
<proteinExistence type="predicted"/>
<dbReference type="InterPro" id="IPR038293">
    <property type="entry name" value="ATPase_inh_sub_z_sf"/>
</dbReference>
<organism evidence="1 2">
    <name type="scientific">Parvularcula lutaonensis</name>
    <dbReference type="NCBI Taxonomy" id="491923"/>
    <lineage>
        <taxon>Bacteria</taxon>
        <taxon>Pseudomonadati</taxon>
        <taxon>Pseudomonadota</taxon>
        <taxon>Alphaproteobacteria</taxon>
        <taxon>Parvularculales</taxon>
        <taxon>Parvularculaceae</taxon>
        <taxon>Parvularcula</taxon>
    </lineage>
</organism>
<dbReference type="InterPro" id="IPR009945">
    <property type="entry name" value="ATPase_inh_sub_z"/>
</dbReference>
<protein>
    <submittedName>
        <fullName evidence="1">DUF1476 domain-containing protein</fullName>
    </submittedName>
</protein>
<dbReference type="EMBL" id="JBHRVA010000002">
    <property type="protein sequence ID" value="MFC3302579.1"/>
    <property type="molecule type" value="Genomic_DNA"/>
</dbReference>
<name>A0ABV7MAT9_9PROT</name>
<evidence type="ECO:0000313" key="2">
    <source>
        <dbReference type="Proteomes" id="UP001595607"/>
    </source>
</evidence>
<sequence>MTTFDDREKAFEAKFAKDEDLRFKVEARRDKIVAHWAAEKLGKTGDEAEEYVRSIIRADLEEPGSDDVFRKLRADLPKADVSDAEIRKAMADALAKAMDEFRTS</sequence>
<reference evidence="2" key="1">
    <citation type="journal article" date="2019" name="Int. J. Syst. Evol. Microbiol.">
        <title>The Global Catalogue of Microorganisms (GCM) 10K type strain sequencing project: providing services to taxonomists for standard genome sequencing and annotation.</title>
        <authorList>
            <consortium name="The Broad Institute Genomics Platform"/>
            <consortium name="The Broad Institute Genome Sequencing Center for Infectious Disease"/>
            <person name="Wu L."/>
            <person name="Ma J."/>
        </authorList>
    </citation>
    <scope>NUCLEOTIDE SEQUENCE [LARGE SCALE GENOMIC DNA]</scope>
    <source>
        <strain evidence="2">KCTC 22245</strain>
    </source>
</reference>